<feature type="transmembrane region" description="Helical" evidence="1">
    <location>
        <begin position="769"/>
        <end position="792"/>
    </location>
</feature>
<feature type="transmembrane region" description="Helical" evidence="1">
    <location>
        <begin position="648"/>
        <end position="669"/>
    </location>
</feature>
<feature type="transmembrane region" description="Helical" evidence="1">
    <location>
        <begin position="209"/>
        <end position="234"/>
    </location>
</feature>
<feature type="transmembrane region" description="Helical" evidence="1">
    <location>
        <begin position="689"/>
        <end position="709"/>
    </location>
</feature>
<keyword evidence="1" id="KW-0472">Membrane</keyword>
<dbReference type="PANTHER" id="PTHR35408:SF3">
    <property type="entry name" value="GLYCOSYLTRANSFERASE 2-LIKE DOMAIN-CONTAINING PROTEIN"/>
    <property type="match status" value="1"/>
</dbReference>
<sequence>MLQFVYSACDENEWFETWPGRSSLVAVRSHLDYACFPEPEGDNFLYTEVAKVLQPEVVMMMCSGLVEEFLANVPSFIDDVKLSDDLHIQIVDEVANLRYIRRHQYACFVRERHCLFLWADDARKLIPFASTVEELLVNRMWRTKDEKDSWRKEPVEIDRENANLDGARPVQLLLPFMVTCAVLINFLVLMLATRNIVKISIETKTYYRFLFLLYTPLQFVFTGFFTLMLVVAVLNCVGPIGHMFENSRHYSCKPPIRMKDNLPHVTIQCPVYKEDLADVIIPTVESLKIAISTYEKQGGSASIFINDDGMQLISEEERRVRRAFYEQNEIGWVARPGHGVGGFVRAGRFKKASNMNFSMNVSLRVEEKLELVERGADWTDDEETVVYKKALEEVLADIKATTGHQGWAGGNIRMGELILIVDSDTRVPQDCFLDAVSEFHNAPQVAILQHDCGVMQVSWDFWENAITYFTRCIYFSLQYATAAGDTAAFVGHNAFLRWSALQQVAYWDDVDGRQKWWSEEHVSEDFEMSLKLQGLGYISRYATYSNKGFQEGVSLTVFDELARWSKYAYGCSELVFNPFKDWIRHGPFTTIFKTFLKSDLNSYSKVTMIFYIGTYYAIALWPLLIVNLFAVGWGTWKLEKGWGFYNEGFGIFISVLIVFNIISPITNALVRYRARGGKFFEMLYDNFKWSFLLIVFLGGLSMHLSHALVAHMCSMKMEWGATAKSLEAGDFKSELPKIWKAFKGIYFVMAILAALQIVLAVVVPVKYRILSITANGPLIFLMLMHSIMPLILSPNSYASEWHADAKATVHDMSTWFTMQVNSVKAKLVDLNLISLGERDQYRRL</sequence>
<organism evidence="4 5">
    <name type="scientific">Protomyces lactucae-debilis</name>
    <dbReference type="NCBI Taxonomy" id="2754530"/>
    <lineage>
        <taxon>Eukaryota</taxon>
        <taxon>Fungi</taxon>
        <taxon>Dikarya</taxon>
        <taxon>Ascomycota</taxon>
        <taxon>Taphrinomycotina</taxon>
        <taxon>Taphrinomycetes</taxon>
        <taxon>Taphrinales</taxon>
        <taxon>Protomycetaceae</taxon>
        <taxon>Protomyces</taxon>
    </lineage>
</organism>
<dbReference type="OMA" id="DTNLPHI"/>
<dbReference type="Proteomes" id="UP000193685">
    <property type="component" value="Unassembled WGS sequence"/>
</dbReference>
<accession>A0A1Y2FAR3</accession>
<dbReference type="Pfam" id="PF13632">
    <property type="entry name" value="Glyco_trans_2_3"/>
    <property type="match status" value="1"/>
</dbReference>
<feature type="transmembrane region" description="Helical" evidence="1">
    <location>
        <begin position="608"/>
        <end position="636"/>
    </location>
</feature>
<dbReference type="EMBL" id="MCFI01000012">
    <property type="protein sequence ID" value="ORY80973.1"/>
    <property type="molecule type" value="Genomic_DNA"/>
</dbReference>
<dbReference type="STRING" id="56484.A0A1Y2FAR3"/>
<evidence type="ECO:0000259" key="2">
    <source>
        <dbReference type="Pfam" id="PF13632"/>
    </source>
</evidence>
<dbReference type="AlphaFoldDB" id="A0A1Y2FAR3"/>
<reference evidence="4 5" key="1">
    <citation type="submission" date="2016-07" db="EMBL/GenBank/DDBJ databases">
        <title>Pervasive Adenine N6-methylation of Active Genes in Fungi.</title>
        <authorList>
            <consortium name="DOE Joint Genome Institute"/>
            <person name="Mondo S.J."/>
            <person name="Dannebaum R.O."/>
            <person name="Kuo R.C."/>
            <person name="Labutti K."/>
            <person name="Haridas S."/>
            <person name="Kuo A."/>
            <person name="Salamov A."/>
            <person name="Ahrendt S.R."/>
            <person name="Lipzen A."/>
            <person name="Sullivan W."/>
            <person name="Andreopoulos W.B."/>
            <person name="Clum A."/>
            <person name="Lindquist E."/>
            <person name="Daum C."/>
            <person name="Ramamoorthy G.K."/>
            <person name="Gryganskyi A."/>
            <person name="Culley D."/>
            <person name="Magnuson J.K."/>
            <person name="James T.Y."/>
            <person name="O'Malley M.A."/>
            <person name="Stajich J.E."/>
            <person name="Spatafora J.W."/>
            <person name="Visel A."/>
            <person name="Grigoriev I.V."/>
        </authorList>
    </citation>
    <scope>NUCLEOTIDE SEQUENCE [LARGE SCALE GENOMIC DNA]</scope>
    <source>
        <strain evidence="4 5">12-1054</strain>
    </source>
</reference>
<feature type="domain" description="DUF7928" evidence="3">
    <location>
        <begin position="1"/>
        <end position="149"/>
    </location>
</feature>
<name>A0A1Y2FAR3_PROLT</name>
<evidence type="ECO:0000259" key="3">
    <source>
        <dbReference type="Pfam" id="PF25550"/>
    </source>
</evidence>
<dbReference type="InterPro" id="IPR001173">
    <property type="entry name" value="Glyco_trans_2-like"/>
</dbReference>
<gene>
    <name evidence="4" type="ORF">BCR37DRAFT_348516</name>
</gene>
<comment type="caution">
    <text evidence="4">The sequence shown here is derived from an EMBL/GenBank/DDBJ whole genome shotgun (WGS) entry which is preliminary data.</text>
</comment>
<dbReference type="RefSeq" id="XP_040724618.1">
    <property type="nucleotide sequence ID" value="XM_040867851.1"/>
</dbReference>
<evidence type="ECO:0000313" key="5">
    <source>
        <dbReference type="Proteomes" id="UP000193685"/>
    </source>
</evidence>
<feature type="domain" description="Glycosyltransferase 2-like" evidence="2">
    <location>
        <begin position="417"/>
        <end position="627"/>
    </location>
</feature>
<keyword evidence="4" id="KW-0808">Transferase</keyword>
<dbReference type="GO" id="GO:0016740">
    <property type="term" value="F:transferase activity"/>
    <property type="evidence" value="ECO:0007669"/>
    <property type="project" value="UniProtKB-KW"/>
</dbReference>
<dbReference type="Pfam" id="PF25550">
    <property type="entry name" value="DUF7928"/>
    <property type="match status" value="1"/>
</dbReference>
<protein>
    <submittedName>
        <fullName evidence="4">Glycosyl transferase family group 2-domain-containing protein</fullName>
    </submittedName>
</protein>
<dbReference type="InterPro" id="IPR057688">
    <property type="entry name" value="DUF7928"/>
</dbReference>
<dbReference type="PANTHER" id="PTHR35408">
    <property type="entry name" value="CHROMOSOME 15, WHOLE GENOME SHOTGUN SEQUENCE"/>
    <property type="match status" value="1"/>
</dbReference>
<dbReference type="InterPro" id="IPR029044">
    <property type="entry name" value="Nucleotide-diphossugar_trans"/>
</dbReference>
<evidence type="ECO:0000256" key="1">
    <source>
        <dbReference type="SAM" id="Phobius"/>
    </source>
</evidence>
<dbReference type="Gene3D" id="3.90.550.10">
    <property type="entry name" value="Spore Coat Polysaccharide Biosynthesis Protein SpsA, Chain A"/>
    <property type="match status" value="1"/>
</dbReference>
<keyword evidence="5" id="KW-1185">Reference proteome</keyword>
<feature type="transmembrane region" description="Helical" evidence="1">
    <location>
        <begin position="744"/>
        <end position="763"/>
    </location>
</feature>
<keyword evidence="1" id="KW-1133">Transmembrane helix</keyword>
<keyword evidence="1" id="KW-0812">Transmembrane</keyword>
<evidence type="ECO:0000313" key="4">
    <source>
        <dbReference type="EMBL" id="ORY80973.1"/>
    </source>
</evidence>
<dbReference type="OrthoDB" id="38531at2759"/>
<proteinExistence type="predicted"/>
<dbReference type="SUPFAM" id="SSF53448">
    <property type="entry name" value="Nucleotide-diphospho-sugar transferases"/>
    <property type="match status" value="1"/>
</dbReference>
<dbReference type="GeneID" id="63784450"/>
<feature type="transmembrane region" description="Helical" evidence="1">
    <location>
        <begin position="172"/>
        <end position="197"/>
    </location>
</feature>